<dbReference type="Pfam" id="PF14432">
    <property type="entry name" value="DYW_deaminase"/>
    <property type="match status" value="1"/>
</dbReference>
<evidence type="ECO:0000259" key="4">
    <source>
        <dbReference type="Pfam" id="PF14432"/>
    </source>
</evidence>
<keyword evidence="2" id="KW-0677">Repeat</keyword>
<name>A0AB40CUS4_DIOCR</name>
<dbReference type="GO" id="GO:0003729">
    <property type="term" value="F:mRNA binding"/>
    <property type="evidence" value="ECO:0007669"/>
    <property type="project" value="UniProtKB-ARBA"/>
</dbReference>
<evidence type="ECO:0000313" key="5">
    <source>
        <dbReference type="Proteomes" id="UP001515500"/>
    </source>
</evidence>
<evidence type="ECO:0000256" key="3">
    <source>
        <dbReference type="PROSITE-ProRule" id="PRU00708"/>
    </source>
</evidence>
<dbReference type="GO" id="GO:0008270">
    <property type="term" value="F:zinc ion binding"/>
    <property type="evidence" value="ECO:0007669"/>
    <property type="project" value="InterPro"/>
</dbReference>
<sequence length="634" mass="70538">MLPVSNSLVQLQASPFPPSPWPRSILPSLKTCKTMKDLQQFHAKSIKTGLIRDTLVGAEILRFVALSHDRDLRYARLVFDEMREPNVFSWNTLIRAFSESEFEPLQALSLFLQMLNDDSVQPNRYTLPSVLKSCARSGGLEEGKQIHGFVAKIGLQTDDFVLSNLVRMYAMCGRMEDACFLVKSSSASSEAVASVVLHNVLIEGFFGVGMAAHARRIFDEMPQRSVISWNTMISKYAQIGLFQESVDVFQKMLVEGVMPNYVTLVSVLPAIARLGVLDLGEWVHLYAEENEILVDDVLGSALVDMYSKCGNIDKALELFKGLPKSNPITWSALIGGLALHGRAKEAIDYFSMMEHAGLTPNSLVFIALLNACCVAGMVDLGWAYFECMTTVYGLNPDIEHYTCMVDMLGRAGFVEQAEKIVKSLPMKPDDTIFKALLAACQSHGDVEMGIRVAKSLIKLAPCDGASYMLLSNMYASLGDSEAVAQVRQLMKELDIPNDPGCSWVTVDGAIHEFLNFEDDQHPRTSEINAMLEEITAKLHAAGYDPDSSQVLLDIDEEEKESFLRYHSEKKAIALGLISTSPGTTLHVMKSLRVCSDCHSSIKLISQIYSRRIVVRDKKRFHYFENGICSCNDYW</sequence>
<reference evidence="6" key="1">
    <citation type="submission" date="2025-08" db="UniProtKB">
        <authorList>
            <consortium name="RefSeq"/>
        </authorList>
    </citation>
    <scope>IDENTIFICATION</scope>
</reference>
<keyword evidence="5" id="KW-1185">Reference proteome</keyword>
<comment type="similarity">
    <text evidence="1">Belongs to the PPR family. PCMP-H subfamily.</text>
</comment>
<dbReference type="Pfam" id="PF20431">
    <property type="entry name" value="E_motif"/>
    <property type="match status" value="1"/>
</dbReference>
<organism evidence="5 6">
    <name type="scientific">Dioscorea cayennensis subsp. rotundata</name>
    <name type="common">White Guinea yam</name>
    <name type="synonym">Dioscorea rotundata</name>
    <dbReference type="NCBI Taxonomy" id="55577"/>
    <lineage>
        <taxon>Eukaryota</taxon>
        <taxon>Viridiplantae</taxon>
        <taxon>Streptophyta</taxon>
        <taxon>Embryophyta</taxon>
        <taxon>Tracheophyta</taxon>
        <taxon>Spermatophyta</taxon>
        <taxon>Magnoliopsida</taxon>
        <taxon>Liliopsida</taxon>
        <taxon>Dioscoreales</taxon>
        <taxon>Dioscoreaceae</taxon>
        <taxon>Dioscorea</taxon>
    </lineage>
</organism>
<dbReference type="FunFam" id="1.25.40.10:FF:000470">
    <property type="entry name" value="Pentatricopeptide repeat-containing protein At5g66520"/>
    <property type="match status" value="1"/>
</dbReference>
<dbReference type="Proteomes" id="UP001515500">
    <property type="component" value="Chromosome 17"/>
</dbReference>
<dbReference type="PANTHER" id="PTHR47926:SF452">
    <property type="entry name" value="PENTATRICOPEPTIDE REPEAT-CONTAINING PROTEIN"/>
    <property type="match status" value="1"/>
</dbReference>
<dbReference type="GeneID" id="120280811"/>
<dbReference type="NCBIfam" id="TIGR00756">
    <property type="entry name" value="PPR"/>
    <property type="match status" value="2"/>
</dbReference>
<evidence type="ECO:0000256" key="1">
    <source>
        <dbReference type="ARBA" id="ARBA00006643"/>
    </source>
</evidence>
<dbReference type="Pfam" id="PF01535">
    <property type="entry name" value="PPR"/>
    <property type="match status" value="4"/>
</dbReference>
<dbReference type="InterPro" id="IPR011990">
    <property type="entry name" value="TPR-like_helical_dom_sf"/>
</dbReference>
<dbReference type="Pfam" id="PF13041">
    <property type="entry name" value="PPR_2"/>
    <property type="match status" value="1"/>
</dbReference>
<accession>A0AB40CUS4</accession>
<dbReference type="PANTHER" id="PTHR47926">
    <property type="entry name" value="PENTATRICOPEPTIDE REPEAT-CONTAINING PROTEIN"/>
    <property type="match status" value="1"/>
</dbReference>
<gene>
    <name evidence="6" type="primary">LOC120280811</name>
</gene>
<dbReference type="PROSITE" id="PS51375">
    <property type="entry name" value="PPR"/>
    <property type="match status" value="3"/>
</dbReference>
<evidence type="ECO:0000256" key="2">
    <source>
        <dbReference type="ARBA" id="ARBA00022737"/>
    </source>
</evidence>
<dbReference type="Gene3D" id="1.25.40.10">
    <property type="entry name" value="Tetratricopeptide repeat domain"/>
    <property type="match status" value="3"/>
</dbReference>
<evidence type="ECO:0000313" key="6">
    <source>
        <dbReference type="RefSeq" id="XP_039143695.1"/>
    </source>
</evidence>
<feature type="repeat" description="PPR" evidence="3">
    <location>
        <begin position="225"/>
        <end position="259"/>
    </location>
</feature>
<feature type="domain" description="DYW" evidence="4">
    <location>
        <begin position="542"/>
        <end position="634"/>
    </location>
</feature>
<dbReference type="InterPro" id="IPR046848">
    <property type="entry name" value="E_motif"/>
</dbReference>
<dbReference type="GO" id="GO:0009451">
    <property type="term" value="P:RNA modification"/>
    <property type="evidence" value="ECO:0007669"/>
    <property type="project" value="InterPro"/>
</dbReference>
<dbReference type="AlphaFoldDB" id="A0AB40CUS4"/>
<dbReference type="RefSeq" id="XP_039143695.1">
    <property type="nucleotide sequence ID" value="XM_039287761.1"/>
</dbReference>
<dbReference type="InterPro" id="IPR002885">
    <property type="entry name" value="PPR_rpt"/>
</dbReference>
<dbReference type="FunFam" id="1.25.40.10:FF:000690">
    <property type="entry name" value="Pentatricopeptide repeat-containing protein"/>
    <property type="match status" value="1"/>
</dbReference>
<feature type="repeat" description="PPR" evidence="3">
    <location>
        <begin position="326"/>
        <end position="360"/>
    </location>
</feature>
<protein>
    <submittedName>
        <fullName evidence="6">LOW QUALITY PROTEIN: pentatricopeptide repeat-containing protein At5g48910-like</fullName>
    </submittedName>
</protein>
<dbReference type="InterPro" id="IPR046960">
    <property type="entry name" value="PPR_At4g14850-like_plant"/>
</dbReference>
<dbReference type="InterPro" id="IPR032867">
    <property type="entry name" value="DYW_dom"/>
</dbReference>
<feature type="repeat" description="PPR" evidence="3">
    <location>
        <begin position="86"/>
        <end position="122"/>
    </location>
</feature>
<proteinExistence type="inferred from homology"/>